<keyword evidence="1" id="KW-1133">Transmembrane helix</keyword>
<protein>
    <submittedName>
        <fullName evidence="2">Uncharacterized protein</fullName>
    </submittedName>
</protein>
<feature type="transmembrane region" description="Helical" evidence="1">
    <location>
        <begin position="92"/>
        <end position="114"/>
    </location>
</feature>
<dbReference type="EMBL" id="MGAF01000035">
    <property type="protein sequence ID" value="OGK40178.1"/>
    <property type="molecule type" value="Genomic_DNA"/>
</dbReference>
<accession>A0A1F7I9Z6</accession>
<evidence type="ECO:0000313" key="2">
    <source>
        <dbReference type="EMBL" id="OGK40178.1"/>
    </source>
</evidence>
<dbReference type="STRING" id="1802055.A3A74_06710"/>
<reference evidence="2 3" key="1">
    <citation type="journal article" date="2016" name="Nat. Commun.">
        <title>Thousands of microbial genomes shed light on interconnected biogeochemical processes in an aquifer system.</title>
        <authorList>
            <person name="Anantharaman K."/>
            <person name="Brown C.T."/>
            <person name="Hug L.A."/>
            <person name="Sharon I."/>
            <person name="Castelle C.J."/>
            <person name="Probst A.J."/>
            <person name="Thomas B.C."/>
            <person name="Singh A."/>
            <person name="Wilkins M.J."/>
            <person name="Karaoz U."/>
            <person name="Brodie E.L."/>
            <person name="Williams K.H."/>
            <person name="Hubbard S.S."/>
            <person name="Banfield J.F."/>
        </authorList>
    </citation>
    <scope>NUCLEOTIDE SEQUENCE [LARGE SCALE GENOMIC DNA]</scope>
</reference>
<sequence length="489" mass="54446">MPKEGDSYKLKNRIRNDAIAATTYTYLILGGLLHKELGNPSSPASQLLTKWSDNLNKSPEGQVLITNVIRIVTDSFAQAIDIKKTAPELISLVDGLLIALPFLAVGGIGLARIIKSLSFNEAKLLGLESVKANVKPSQVIISSSTDAALDLVTKGTNVGIFSNRKKSPVILVHANKYDIPYPILSNNLITHHFGIDNESELVGTDKTSDRAPDLIEDSALDRAKEITIYCLPNSYSTGKDEVITAEIIEPLLLLISGDLKGKSINLIVPDIQFEDYKGHFVNLKKHAIELQESLEEKFKINFTLNLYTPEDAFAEIIRRKVIEFAVGKGRNKNINLLHIEQSMLGYTSKEDKQYEDNPREVIKPPNMMNSIWDRMWRIRNVAANNNVYAENLELSMGDVTSMELKLLNELTERIAEVDYCVLTADSDKEAITMTKRLILEIPSLKGKLMVMVDSKSSAEKLKESDLLIDTFVPSEGVIDAFIKDKTTQK</sequence>
<name>A0A1F7I9Z6_9BACT</name>
<dbReference type="Proteomes" id="UP000179270">
    <property type="component" value="Unassembled WGS sequence"/>
</dbReference>
<proteinExistence type="predicted"/>
<evidence type="ECO:0000256" key="1">
    <source>
        <dbReference type="SAM" id="Phobius"/>
    </source>
</evidence>
<keyword evidence="1" id="KW-0812">Transmembrane</keyword>
<gene>
    <name evidence="2" type="ORF">A3A74_06710</name>
</gene>
<organism evidence="2 3">
    <name type="scientific">Candidatus Roizmanbacteria bacterium RIFCSPLOWO2_01_FULL_35_13</name>
    <dbReference type="NCBI Taxonomy" id="1802055"/>
    <lineage>
        <taxon>Bacteria</taxon>
        <taxon>Candidatus Roizmaniibacteriota</taxon>
    </lineage>
</organism>
<keyword evidence="1" id="KW-0472">Membrane</keyword>
<comment type="caution">
    <text evidence="2">The sequence shown here is derived from an EMBL/GenBank/DDBJ whole genome shotgun (WGS) entry which is preliminary data.</text>
</comment>
<dbReference type="AlphaFoldDB" id="A0A1F7I9Z6"/>
<evidence type="ECO:0000313" key="3">
    <source>
        <dbReference type="Proteomes" id="UP000179270"/>
    </source>
</evidence>